<sequence>MTAIYEEVKYAVTLQRDIKIWSDSQSSLKTIANGSTTNKIEREIQTLLLHYTNIRQGWTRAHVGHLGNEMDDYLAKTAITTAGVSIHHVALPRCSGMGHEGMTGAVGP</sequence>
<proteinExistence type="predicted"/>
<name>A0A4Y2PJG4_ARAVE</name>
<dbReference type="SUPFAM" id="SSF53098">
    <property type="entry name" value="Ribonuclease H-like"/>
    <property type="match status" value="1"/>
</dbReference>
<evidence type="ECO:0000313" key="2">
    <source>
        <dbReference type="EMBL" id="GBN52118.1"/>
    </source>
</evidence>
<dbReference type="InterPro" id="IPR002156">
    <property type="entry name" value="RNaseH_domain"/>
</dbReference>
<dbReference type="Gene3D" id="3.30.420.10">
    <property type="entry name" value="Ribonuclease H-like superfamily/Ribonuclease H"/>
    <property type="match status" value="1"/>
</dbReference>
<dbReference type="PROSITE" id="PS50879">
    <property type="entry name" value="RNASE_H_1"/>
    <property type="match status" value="1"/>
</dbReference>
<dbReference type="InterPro" id="IPR036397">
    <property type="entry name" value="RNaseH_sf"/>
</dbReference>
<protein>
    <recommendedName>
        <fullName evidence="1">RNase H type-1 domain-containing protein</fullName>
    </recommendedName>
</protein>
<feature type="domain" description="RNase H type-1" evidence="1">
    <location>
        <begin position="1"/>
        <end position="80"/>
    </location>
</feature>
<accession>A0A4Y2PJG4</accession>
<comment type="caution">
    <text evidence="2">The sequence shown here is derived from an EMBL/GenBank/DDBJ whole genome shotgun (WGS) entry which is preliminary data.</text>
</comment>
<dbReference type="InterPro" id="IPR012337">
    <property type="entry name" value="RNaseH-like_sf"/>
</dbReference>
<dbReference type="EMBL" id="BGPR01294068">
    <property type="protein sequence ID" value="GBN52118.1"/>
    <property type="molecule type" value="Genomic_DNA"/>
</dbReference>
<evidence type="ECO:0000259" key="1">
    <source>
        <dbReference type="PROSITE" id="PS50879"/>
    </source>
</evidence>
<dbReference type="Proteomes" id="UP000499080">
    <property type="component" value="Unassembled WGS sequence"/>
</dbReference>
<reference evidence="2 3" key="1">
    <citation type="journal article" date="2019" name="Sci. Rep.">
        <title>Orb-weaving spider Araneus ventricosus genome elucidates the spidroin gene catalogue.</title>
        <authorList>
            <person name="Kono N."/>
            <person name="Nakamura H."/>
            <person name="Ohtoshi R."/>
            <person name="Moran D.A.P."/>
            <person name="Shinohara A."/>
            <person name="Yoshida Y."/>
            <person name="Fujiwara M."/>
            <person name="Mori M."/>
            <person name="Tomita M."/>
            <person name="Arakawa K."/>
        </authorList>
    </citation>
    <scope>NUCLEOTIDE SEQUENCE [LARGE SCALE GENOMIC DNA]</scope>
</reference>
<dbReference type="OrthoDB" id="8042706at2759"/>
<evidence type="ECO:0000313" key="3">
    <source>
        <dbReference type="Proteomes" id="UP000499080"/>
    </source>
</evidence>
<organism evidence="2 3">
    <name type="scientific">Araneus ventricosus</name>
    <name type="common">Orbweaver spider</name>
    <name type="synonym">Epeira ventricosa</name>
    <dbReference type="NCBI Taxonomy" id="182803"/>
    <lineage>
        <taxon>Eukaryota</taxon>
        <taxon>Metazoa</taxon>
        <taxon>Ecdysozoa</taxon>
        <taxon>Arthropoda</taxon>
        <taxon>Chelicerata</taxon>
        <taxon>Arachnida</taxon>
        <taxon>Araneae</taxon>
        <taxon>Araneomorphae</taxon>
        <taxon>Entelegynae</taxon>
        <taxon>Araneoidea</taxon>
        <taxon>Araneidae</taxon>
        <taxon>Araneus</taxon>
    </lineage>
</organism>
<dbReference type="GO" id="GO:0003676">
    <property type="term" value="F:nucleic acid binding"/>
    <property type="evidence" value="ECO:0007669"/>
    <property type="project" value="InterPro"/>
</dbReference>
<dbReference type="AlphaFoldDB" id="A0A4Y2PJG4"/>
<keyword evidence="3" id="KW-1185">Reference proteome</keyword>
<gene>
    <name evidence="2" type="ORF">AVEN_258092_1</name>
</gene>
<dbReference type="GO" id="GO:0004523">
    <property type="term" value="F:RNA-DNA hybrid ribonuclease activity"/>
    <property type="evidence" value="ECO:0007669"/>
    <property type="project" value="InterPro"/>
</dbReference>